<feature type="domain" description="Phosphatidic acid phosphatase type 2/haloperoxidase" evidence="13">
    <location>
        <begin position="53"/>
        <end position="169"/>
    </location>
</feature>
<keyword evidence="15" id="KW-1185">Reference proteome</keyword>
<dbReference type="InterPro" id="IPR036938">
    <property type="entry name" value="PAP2/HPO_sf"/>
</dbReference>
<dbReference type="SUPFAM" id="SSF48317">
    <property type="entry name" value="Acid phosphatase/Vanadium-dependent haloperoxidase"/>
    <property type="match status" value="1"/>
</dbReference>
<comment type="catalytic activity">
    <reaction evidence="11">
        <text>a di-trans,poly-cis-dolichyl diphosphate + H2O = a di-trans,poly-cis-dolichyl phosphate + phosphate + H(+)</text>
        <dbReference type="Rhea" id="RHEA:14385"/>
        <dbReference type="Rhea" id="RHEA-COMP:19498"/>
        <dbReference type="Rhea" id="RHEA-COMP:19506"/>
        <dbReference type="ChEBI" id="CHEBI:15377"/>
        <dbReference type="ChEBI" id="CHEBI:15378"/>
        <dbReference type="ChEBI" id="CHEBI:43474"/>
        <dbReference type="ChEBI" id="CHEBI:57497"/>
        <dbReference type="ChEBI" id="CHEBI:57683"/>
        <dbReference type="EC" id="3.6.1.43"/>
    </reaction>
</comment>
<evidence type="ECO:0000256" key="9">
    <source>
        <dbReference type="ARBA" id="ARBA00024907"/>
    </source>
</evidence>
<evidence type="ECO:0000256" key="3">
    <source>
        <dbReference type="ARBA" id="ARBA00012508"/>
    </source>
</evidence>
<comment type="similarity">
    <text evidence="2">Belongs to the dolichyldiphosphatase family.</text>
</comment>
<evidence type="ECO:0000256" key="7">
    <source>
        <dbReference type="ARBA" id="ARBA00022989"/>
    </source>
</evidence>
<evidence type="ECO:0000256" key="6">
    <source>
        <dbReference type="ARBA" id="ARBA00022801"/>
    </source>
</evidence>
<evidence type="ECO:0000256" key="8">
    <source>
        <dbReference type="ARBA" id="ARBA00023136"/>
    </source>
</evidence>
<gene>
    <name evidence="14" type="ORF">WMSIL1_LOCUS9435</name>
</gene>
<evidence type="ECO:0000313" key="14">
    <source>
        <dbReference type="EMBL" id="VUZ50474.1"/>
    </source>
</evidence>
<dbReference type="AlphaFoldDB" id="A0A564YV67"/>
<dbReference type="Proteomes" id="UP000321570">
    <property type="component" value="Unassembled WGS sequence"/>
</dbReference>
<dbReference type="GO" id="GO:0016020">
    <property type="term" value="C:membrane"/>
    <property type="evidence" value="ECO:0007669"/>
    <property type="project" value="UniProtKB-SubCell"/>
</dbReference>
<evidence type="ECO:0000256" key="2">
    <source>
        <dbReference type="ARBA" id="ARBA00005518"/>
    </source>
</evidence>
<evidence type="ECO:0000259" key="13">
    <source>
        <dbReference type="SMART" id="SM00014"/>
    </source>
</evidence>
<feature type="transmembrane region" description="Helical" evidence="12">
    <location>
        <begin position="124"/>
        <end position="144"/>
    </location>
</feature>
<dbReference type="GO" id="GO:0042392">
    <property type="term" value="F:sphingosine-1-phosphate phosphatase activity"/>
    <property type="evidence" value="ECO:0007669"/>
    <property type="project" value="TreeGrafter"/>
</dbReference>
<feature type="non-terminal residue" evidence="14">
    <location>
        <position position="223"/>
    </location>
</feature>
<evidence type="ECO:0000256" key="1">
    <source>
        <dbReference type="ARBA" id="ARBA00004141"/>
    </source>
</evidence>
<dbReference type="UniPathway" id="UPA00378"/>
<feature type="transmembrane region" description="Helical" evidence="12">
    <location>
        <begin position="23"/>
        <end position="47"/>
    </location>
</feature>
<dbReference type="PANTHER" id="PTHR14969">
    <property type="entry name" value="SPHINGOSINE-1-PHOSPHATE PHOSPHOHYDROLASE"/>
    <property type="match status" value="1"/>
</dbReference>
<feature type="transmembrane region" description="Helical" evidence="12">
    <location>
        <begin position="94"/>
        <end position="112"/>
    </location>
</feature>
<feature type="transmembrane region" description="Helical" evidence="12">
    <location>
        <begin position="156"/>
        <end position="184"/>
    </location>
</feature>
<dbReference type="CDD" id="cd03382">
    <property type="entry name" value="PAP2_dolichyldiphosphatase"/>
    <property type="match status" value="1"/>
</dbReference>
<proteinExistence type="inferred from homology"/>
<reference evidence="14 15" key="1">
    <citation type="submission" date="2019-07" db="EMBL/GenBank/DDBJ databases">
        <authorList>
            <person name="Jastrzebski P J."/>
            <person name="Paukszto L."/>
            <person name="Jastrzebski P J."/>
        </authorList>
    </citation>
    <scope>NUCLEOTIDE SEQUENCE [LARGE SCALE GENOMIC DNA]</scope>
    <source>
        <strain evidence="14 15">WMS-il1</strain>
    </source>
</reference>
<keyword evidence="7 12" id="KW-1133">Transmembrane helix</keyword>
<keyword evidence="6" id="KW-0378">Hydrolase</keyword>
<comment type="subcellular location">
    <subcellularLocation>
        <location evidence="1">Membrane</location>
        <topology evidence="1">Multi-pass membrane protein</topology>
    </subcellularLocation>
</comment>
<name>A0A564YV67_HYMDI</name>
<evidence type="ECO:0000256" key="12">
    <source>
        <dbReference type="SAM" id="Phobius"/>
    </source>
</evidence>
<comment type="function">
    <text evidence="9">Required for efficient N-glycosylation. Necessary for maintaining optimal levels of dolichol-linked oligosaccharides. Hydrolyzes dolichyl pyrophosphate at a very high rate and dolichyl monophosphate at a much lower rate. Does not act on phosphatidate.</text>
</comment>
<accession>A0A564YV67</accession>
<evidence type="ECO:0000256" key="11">
    <source>
        <dbReference type="ARBA" id="ARBA00047349"/>
    </source>
</evidence>
<sequence>MDYFEMWKPLDTFLVLYKRDDHISYLAACISEVVLVVAFSVLCLTLIKRDLHTILYAFGMLTNECICKVMKKLIKAPRPPTHPSLFVSSHGMPSNHAQFMFFMTAYFALFVIYRLSSRYYSSAFRLLTPIFMFVSSTIVCYARIYLEFHYVSQVLIGALVGIIFGSFWFFLVHVICTPWFPWIVNSKIGKLFMLQDFTNVPNVFIVEYNTMRQYNQNPNNERK</sequence>
<dbReference type="Gene3D" id="1.20.144.10">
    <property type="entry name" value="Phosphatidic acid phosphatase type 2/haloperoxidase"/>
    <property type="match status" value="1"/>
</dbReference>
<keyword evidence="5 12" id="KW-0812">Transmembrane</keyword>
<dbReference type="InterPro" id="IPR000326">
    <property type="entry name" value="PAP2/HPO"/>
</dbReference>
<evidence type="ECO:0000313" key="15">
    <source>
        <dbReference type="Proteomes" id="UP000321570"/>
    </source>
</evidence>
<organism evidence="14 15">
    <name type="scientific">Hymenolepis diminuta</name>
    <name type="common">Rat tapeworm</name>
    <dbReference type="NCBI Taxonomy" id="6216"/>
    <lineage>
        <taxon>Eukaryota</taxon>
        <taxon>Metazoa</taxon>
        <taxon>Spiralia</taxon>
        <taxon>Lophotrochozoa</taxon>
        <taxon>Platyhelminthes</taxon>
        <taxon>Cestoda</taxon>
        <taxon>Eucestoda</taxon>
        <taxon>Cyclophyllidea</taxon>
        <taxon>Hymenolepididae</taxon>
        <taxon>Hymenolepis</taxon>
    </lineage>
</organism>
<dbReference type="EMBL" id="CABIJS010000377">
    <property type="protein sequence ID" value="VUZ50474.1"/>
    <property type="molecule type" value="Genomic_DNA"/>
</dbReference>
<dbReference type="InterPro" id="IPR039667">
    <property type="entry name" value="Dolichyldiphosphatase_PAP2"/>
</dbReference>
<dbReference type="EC" id="3.6.1.43" evidence="3"/>
<evidence type="ECO:0000256" key="10">
    <source>
        <dbReference type="ARBA" id="ARBA00030292"/>
    </source>
</evidence>
<dbReference type="Pfam" id="PF01569">
    <property type="entry name" value="PAP2"/>
    <property type="match status" value="1"/>
</dbReference>
<dbReference type="SMART" id="SM00014">
    <property type="entry name" value="acidPPc"/>
    <property type="match status" value="1"/>
</dbReference>
<protein>
    <recommendedName>
        <fullName evidence="4">Dolichyldiphosphatase 1</fullName>
        <ecNumber evidence="3">3.6.1.43</ecNumber>
    </recommendedName>
    <alternativeName>
        <fullName evidence="10">Dolichyl pyrophosphate phosphatase 1</fullName>
    </alternativeName>
</protein>
<dbReference type="GO" id="GO:0047874">
    <property type="term" value="F:dolichyldiphosphatase activity"/>
    <property type="evidence" value="ECO:0007669"/>
    <property type="project" value="UniProtKB-EC"/>
</dbReference>
<dbReference type="PANTHER" id="PTHR14969:SF13">
    <property type="entry name" value="AT30094P"/>
    <property type="match status" value="1"/>
</dbReference>
<evidence type="ECO:0000256" key="5">
    <source>
        <dbReference type="ARBA" id="ARBA00022692"/>
    </source>
</evidence>
<keyword evidence="8 12" id="KW-0472">Membrane</keyword>
<evidence type="ECO:0000256" key="4">
    <source>
        <dbReference type="ARBA" id="ARBA00014821"/>
    </source>
</evidence>